<keyword evidence="6 8" id="KW-1133">Transmembrane helix</keyword>
<feature type="transmembrane region" description="Helical" evidence="8">
    <location>
        <begin position="20"/>
        <end position="45"/>
    </location>
</feature>
<feature type="transmembrane region" description="Helical" evidence="8">
    <location>
        <begin position="175"/>
        <end position="193"/>
    </location>
</feature>
<feature type="transmembrane region" description="Helical" evidence="8">
    <location>
        <begin position="263"/>
        <end position="282"/>
    </location>
</feature>
<comment type="caution">
    <text evidence="10">The sequence shown here is derived from an EMBL/GenBank/DDBJ whole genome shotgun (WGS) entry which is preliminary data.</text>
</comment>
<evidence type="ECO:0000256" key="3">
    <source>
        <dbReference type="ARBA" id="ARBA00022448"/>
    </source>
</evidence>
<feature type="transmembrane region" description="Helical" evidence="8">
    <location>
        <begin position="57"/>
        <end position="75"/>
    </location>
</feature>
<dbReference type="PROSITE" id="PS50850">
    <property type="entry name" value="MFS"/>
    <property type="match status" value="1"/>
</dbReference>
<organism evidence="10 11">
    <name type="scientific">Pseudochelatococcus lubricantis</name>
    <dbReference type="NCBI Taxonomy" id="1538102"/>
    <lineage>
        <taxon>Bacteria</taxon>
        <taxon>Pseudomonadati</taxon>
        <taxon>Pseudomonadota</taxon>
        <taxon>Alphaproteobacteria</taxon>
        <taxon>Hyphomicrobiales</taxon>
        <taxon>Chelatococcaceae</taxon>
        <taxon>Pseudochelatococcus</taxon>
    </lineage>
</organism>
<feature type="transmembrane region" description="Helical" evidence="8">
    <location>
        <begin position="294"/>
        <end position="316"/>
    </location>
</feature>
<feature type="transmembrane region" description="Helical" evidence="8">
    <location>
        <begin position="87"/>
        <end position="106"/>
    </location>
</feature>
<keyword evidence="11" id="KW-1185">Reference proteome</keyword>
<evidence type="ECO:0000259" key="9">
    <source>
        <dbReference type="PROSITE" id="PS50850"/>
    </source>
</evidence>
<evidence type="ECO:0000313" key="10">
    <source>
        <dbReference type="EMBL" id="NIJ58546.1"/>
    </source>
</evidence>
<evidence type="ECO:0000256" key="6">
    <source>
        <dbReference type="ARBA" id="ARBA00022989"/>
    </source>
</evidence>
<dbReference type="EMBL" id="JAASQI010000005">
    <property type="protein sequence ID" value="NIJ58546.1"/>
    <property type="molecule type" value="Genomic_DNA"/>
</dbReference>
<dbReference type="InterPro" id="IPR011701">
    <property type="entry name" value="MFS"/>
</dbReference>
<keyword evidence="8" id="KW-0997">Cell inner membrane</keyword>
<dbReference type="RefSeq" id="WP_166953002.1">
    <property type="nucleotide sequence ID" value="NZ_JAASQI010000005.1"/>
</dbReference>
<evidence type="ECO:0000313" key="11">
    <source>
        <dbReference type="Proteomes" id="UP001429580"/>
    </source>
</evidence>
<evidence type="ECO:0000256" key="8">
    <source>
        <dbReference type="RuleBase" id="RU365088"/>
    </source>
</evidence>
<evidence type="ECO:0000256" key="5">
    <source>
        <dbReference type="ARBA" id="ARBA00022692"/>
    </source>
</evidence>
<dbReference type="NCBIfam" id="TIGR00710">
    <property type="entry name" value="efflux_Bcr_CflA"/>
    <property type="match status" value="1"/>
</dbReference>
<feature type="domain" description="Major facilitator superfamily (MFS) profile" evidence="9">
    <location>
        <begin position="20"/>
        <end position="406"/>
    </location>
</feature>
<dbReference type="InterPro" id="IPR036259">
    <property type="entry name" value="MFS_trans_sf"/>
</dbReference>
<evidence type="ECO:0000256" key="1">
    <source>
        <dbReference type="ARBA" id="ARBA00004651"/>
    </source>
</evidence>
<evidence type="ECO:0000256" key="7">
    <source>
        <dbReference type="ARBA" id="ARBA00023136"/>
    </source>
</evidence>
<gene>
    <name evidence="10" type="ORF">FHS82_002394</name>
</gene>
<sequence>MTSTAPVSDRVVRYPPFGEFVALIALMMSLVALSIDNLLPAFVPIQHEFQLASANDAQFIISSYMIGFAVSQLVYGPLSDSIGRRPSMLIGLAIYLVGTLMALTAGSFTTLLIARVVQGVGAAASRVLVMTIVRDRYHGQEMARVMSFVMMVFIIGPVIAPGSGALMLLLGSWRMIFVSMLALGVGLLTWFSLRMPETLNPHNRMKASPRAVLEGARQCITNRVALGYTLAISLMLGTLMGYINSAQQVFETDVFKLGPWFPLVFGLIAAVMGVAAFTNAQLVQRVGPRRLSHICTVAFVLTSLALVLLTVAYGGFPPLVPFSMLLAALHFIFSLSVPNFNALAMEPMGRIAGTASSFIGAVTTALSTVIGLLVGQAYDGTVLPLALGYLVFSALALAVVYWTERGRMFRRDGAA</sequence>
<dbReference type="PANTHER" id="PTHR23502:SF132">
    <property type="entry name" value="POLYAMINE TRANSPORTER 2-RELATED"/>
    <property type="match status" value="1"/>
</dbReference>
<evidence type="ECO:0000256" key="2">
    <source>
        <dbReference type="ARBA" id="ARBA00006236"/>
    </source>
</evidence>
<feature type="transmembrane region" description="Helical" evidence="8">
    <location>
        <begin position="355"/>
        <end position="375"/>
    </location>
</feature>
<evidence type="ECO:0000256" key="4">
    <source>
        <dbReference type="ARBA" id="ARBA00022475"/>
    </source>
</evidence>
<keyword evidence="3 8" id="KW-0813">Transport</keyword>
<feature type="transmembrane region" description="Helical" evidence="8">
    <location>
        <begin position="145"/>
        <end position="169"/>
    </location>
</feature>
<dbReference type="SUPFAM" id="SSF103473">
    <property type="entry name" value="MFS general substrate transporter"/>
    <property type="match status" value="1"/>
</dbReference>
<reference evidence="10 11" key="1">
    <citation type="submission" date="2020-03" db="EMBL/GenBank/DDBJ databases">
        <title>Genomic Encyclopedia of Type Strains, Phase IV (KMG-IV): sequencing the most valuable type-strain genomes for metagenomic binning, comparative biology and taxonomic classification.</title>
        <authorList>
            <person name="Goeker M."/>
        </authorList>
    </citation>
    <scope>NUCLEOTIDE SEQUENCE [LARGE SCALE GENOMIC DNA]</scope>
    <source>
        <strain evidence="10 11">DSM 103870</strain>
    </source>
</reference>
<protein>
    <recommendedName>
        <fullName evidence="8">Bcr/CflA family efflux transporter</fullName>
    </recommendedName>
</protein>
<feature type="transmembrane region" description="Helical" evidence="8">
    <location>
        <begin position="381"/>
        <end position="402"/>
    </location>
</feature>
<dbReference type="InterPro" id="IPR004812">
    <property type="entry name" value="Efflux_drug-R_Bcr/CmlA"/>
</dbReference>
<keyword evidence="4" id="KW-1003">Cell membrane</keyword>
<dbReference type="Gene3D" id="1.20.1720.10">
    <property type="entry name" value="Multidrug resistance protein D"/>
    <property type="match status" value="1"/>
</dbReference>
<dbReference type="Proteomes" id="UP001429580">
    <property type="component" value="Unassembled WGS sequence"/>
</dbReference>
<name>A0ABX0V033_9HYPH</name>
<proteinExistence type="inferred from homology"/>
<keyword evidence="7 8" id="KW-0472">Membrane</keyword>
<feature type="transmembrane region" description="Helical" evidence="8">
    <location>
        <begin position="112"/>
        <end position="133"/>
    </location>
</feature>
<feature type="transmembrane region" description="Helical" evidence="8">
    <location>
        <begin position="225"/>
        <end position="243"/>
    </location>
</feature>
<dbReference type="Pfam" id="PF07690">
    <property type="entry name" value="MFS_1"/>
    <property type="match status" value="1"/>
</dbReference>
<comment type="similarity">
    <text evidence="2 8">Belongs to the major facilitator superfamily. Bcr/CmlA family.</text>
</comment>
<accession>A0ABX0V033</accession>
<dbReference type="InterPro" id="IPR020846">
    <property type="entry name" value="MFS_dom"/>
</dbReference>
<feature type="transmembrane region" description="Helical" evidence="8">
    <location>
        <begin position="322"/>
        <end position="343"/>
    </location>
</feature>
<keyword evidence="5 8" id="KW-0812">Transmembrane</keyword>
<comment type="subcellular location">
    <subcellularLocation>
        <location evidence="8">Cell inner membrane</location>
        <topology evidence="8">Multi-pass membrane protein</topology>
    </subcellularLocation>
    <subcellularLocation>
        <location evidence="1">Cell membrane</location>
        <topology evidence="1">Multi-pass membrane protein</topology>
    </subcellularLocation>
</comment>
<dbReference type="CDD" id="cd17320">
    <property type="entry name" value="MFS_MdfA_MDR_like"/>
    <property type="match status" value="1"/>
</dbReference>
<dbReference type="PANTHER" id="PTHR23502">
    <property type="entry name" value="MAJOR FACILITATOR SUPERFAMILY"/>
    <property type="match status" value="1"/>
</dbReference>